<feature type="domain" description="Spore protein YkvP/CgeB glycosyl transferase-like" evidence="1">
    <location>
        <begin position="152"/>
        <end position="293"/>
    </location>
</feature>
<dbReference type="EMBL" id="CP144916">
    <property type="protein sequence ID" value="WWC41859.1"/>
    <property type="molecule type" value="Genomic_DNA"/>
</dbReference>
<evidence type="ECO:0000259" key="1">
    <source>
        <dbReference type="Pfam" id="PF13524"/>
    </source>
</evidence>
<dbReference type="Pfam" id="PF13524">
    <property type="entry name" value="Glyco_trans_1_2"/>
    <property type="match status" value="1"/>
</dbReference>
<evidence type="ECO:0000313" key="2">
    <source>
        <dbReference type="EMBL" id="WWC41859.1"/>
    </source>
</evidence>
<keyword evidence="3" id="KW-1185">Reference proteome</keyword>
<proteinExistence type="predicted"/>
<name>A0ABZ2E834_9BACT</name>
<evidence type="ECO:0000313" key="3">
    <source>
        <dbReference type="Proteomes" id="UP001318120"/>
    </source>
</evidence>
<accession>A0ABZ2E834</accession>
<dbReference type="Proteomes" id="UP001318120">
    <property type="component" value="Chromosome"/>
</dbReference>
<dbReference type="InterPro" id="IPR055259">
    <property type="entry name" value="YkvP/CgeB_Glyco_trans-like"/>
</dbReference>
<gene>
    <name evidence="2" type="ORF">CVIC9261_00545</name>
</gene>
<protein>
    <submittedName>
        <fullName evidence="2">Glycosyltransferase</fullName>
    </submittedName>
</protein>
<organism evidence="2 3">
    <name type="scientific">Campylobacter vicugnae</name>
    <dbReference type="NCBI Taxonomy" id="1660076"/>
    <lineage>
        <taxon>Bacteria</taxon>
        <taxon>Pseudomonadati</taxon>
        <taxon>Campylobacterota</taxon>
        <taxon>Epsilonproteobacteria</taxon>
        <taxon>Campylobacterales</taxon>
        <taxon>Campylobacteraceae</taxon>
        <taxon>Campylobacter</taxon>
    </lineage>
</organism>
<reference evidence="2 3" key="1">
    <citation type="journal article" date="2017" name="Genome Biol. Evol.">
        <title>Comparative Genomic Analysis Identifies a Campylobacter Clade Deficient in Selenium Metabolism.</title>
        <authorList>
            <person name="Miller W.G."/>
            <person name="Yee E."/>
            <person name="Lopes B.S."/>
            <person name="Chapman M.H."/>
            <person name="Huynh S."/>
            <person name="Bono J.L."/>
            <person name="Parker C.T."/>
            <person name="Strachan N.J.C."/>
            <person name="Forbes K.J."/>
        </authorList>
    </citation>
    <scope>NUCLEOTIDE SEQUENCE [LARGE SCALE GENOMIC DNA]</scope>
    <source>
        <strain evidence="2 3">RM9261</strain>
    </source>
</reference>
<dbReference type="GeneID" id="93112553"/>
<dbReference type="RefSeq" id="WP_337194538.1">
    <property type="nucleotide sequence ID" value="NZ_CP144916.1"/>
</dbReference>
<sequence>MCQCPVLIYEVDSPIYYQNKEELKRDKDNIFFISCQEESIEILKSEFGIKDNKIALASFFSEITAKPMEIKHNIVFLGSKFHTNRIYKFIKDDISQEEKETFASLLSELEEDPFVAFEILVKKYNITQKIKKHFDIPYYITALSDRNRIRVLANIADLGLAIYGNSGWMNYETNEPYLALSYNPKTLYSLKHNEDLYNSAKIGININVIQAVSGFSWRVCDILASNACLVSEYKTKLKSLFPKVPIPTFTNAYEARQTVKDLLANENKRLDIVSAANEAIETGFRLKHTLKVLEEISGVPLQNSGKGKVKFISQIATTRVPLKRKAILALYNYSKKYLLKRGLIEL</sequence>